<reference evidence="2" key="1">
    <citation type="submission" date="2012-02" db="EMBL/GenBank/DDBJ databases">
        <title>The complete genome of Frateuria aurantia DSM 6220.</title>
        <authorList>
            <consortium name="US DOE Joint Genome Institute (JGI-PGF)"/>
            <person name="Lucas S."/>
            <person name="Copeland A."/>
            <person name="Lapidus A."/>
            <person name="Glavina del Rio T."/>
            <person name="Dalin E."/>
            <person name="Tice H."/>
            <person name="Bruce D."/>
            <person name="Goodwin L."/>
            <person name="Pitluck S."/>
            <person name="Peters L."/>
            <person name="Ovchinnikova G."/>
            <person name="Teshima H."/>
            <person name="Kyrpides N."/>
            <person name="Mavromatis K."/>
            <person name="Ivanova N."/>
            <person name="Brettin T."/>
            <person name="Detter J.C."/>
            <person name="Han C."/>
            <person name="Larimer F."/>
            <person name="Land M."/>
            <person name="Hauser L."/>
            <person name="Markowitz V."/>
            <person name="Cheng J.-F."/>
            <person name="Hugenholtz P."/>
            <person name="Woyke T."/>
            <person name="Wu D."/>
            <person name="Brambilla E."/>
            <person name="Klenk H.-P."/>
            <person name="Eisen J.A."/>
        </authorList>
    </citation>
    <scope>NUCLEOTIDE SEQUENCE</scope>
    <source>
        <strain evidence="2">DSM 6220</strain>
    </source>
</reference>
<evidence type="ECO:0000256" key="1">
    <source>
        <dbReference type="ARBA" id="ARBA00022763"/>
    </source>
</evidence>
<keyword evidence="1" id="KW-0227">DNA damage</keyword>
<dbReference type="NCBIfam" id="NF033429">
    <property type="entry name" value="ImuA_translesion"/>
    <property type="match status" value="1"/>
</dbReference>
<protein>
    <recommendedName>
        <fullName evidence="4">Translesion DNA synthesis-associated protein ImuA</fullName>
    </recommendedName>
</protein>
<keyword evidence="3" id="KW-1185">Reference proteome</keyword>
<dbReference type="Gene3D" id="3.40.50.300">
    <property type="entry name" value="P-loop containing nucleotide triphosphate hydrolases"/>
    <property type="match status" value="1"/>
</dbReference>
<dbReference type="PANTHER" id="PTHR35369:SF3">
    <property type="entry name" value="TRANSLESION DNA SYNTHESIS-ASSOCIATED PROTEIN IMUA"/>
    <property type="match status" value="1"/>
</dbReference>
<gene>
    <name evidence="2" type="ordered locus">Fraau_1927</name>
</gene>
<dbReference type="KEGG" id="fau:Fraau_1927"/>
<dbReference type="SUPFAM" id="SSF52540">
    <property type="entry name" value="P-loop containing nucleoside triphosphate hydrolases"/>
    <property type="match status" value="1"/>
</dbReference>
<dbReference type="InterPro" id="IPR047610">
    <property type="entry name" value="ImuA_translesion"/>
</dbReference>
<dbReference type="InterPro" id="IPR050356">
    <property type="entry name" value="SulA_CellDiv_inhibitor"/>
</dbReference>
<dbReference type="PANTHER" id="PTHR35369">
    <property type="entry name" value="BLR3025 PROTEIN-RELATED"/>
    <property type="match status" value="1"/>
</dbReference>
<sequence length="206" mass="22460">MARAVLNELLARREVWRGQSADVTESEQPTGWAALDAVLPTHGWPSASVSEILLPMDGIGELRLILPALARLTRAHRPVMLVSPPYLPCAMGWRQRGVDLGQLHVVEADEADVLWVAEQCLRSGSCGAVVSWPRKADDRALRRLQVAADTGRALGFVFRAALHAGQASPVALRLELTTRPRSAIWVRKCRGGNPPGKAVPFADLER</sequence>
<dbReference type="AlphaFoldDB" id="H8L0Z8"/>
<dbReference type="OrthoDB" id="9811176at2"/>
<name>H8L0Z8_FRAAD</name>
<dbReference type="STRING" id="767434.Fraau_1927"/>
<dbReference type="GO" id="GO:0006281">
    <property type="term" value="P:DNA repair"/>
    <property type="evidence" value="ECO:0007669"/>
    <property type="project" value="TreeGrafter"/>
</dbReference>
<dbReference type="EMBL" id="CP003350">
    <property type="protein sequence ID" value="AFC86318.1"/>
    <property type="molecule type" value="Genomic_DNA"/>
</dbReference>
<evidence type="ECO:0000313" key="3">
    <source>
        <dbReference type="Proteomes" id="UP000005234"/>
    </source>
</evidence>
<evidence type="ECO:0008006" key="4">
    <source>
        <dbReference type="Google" id="ProtNLM"/>
    </source>
</evidence>
<evidence type="ECO:0000313" key="2">
    <source>
        <dbReference type="EMBL" id="AFC86318.1"/>
    </source>
</evidence>
<dbReference type="eggNOG" id="COG4544">
    <property type="taxonomic scope" value="Bacteria"/>
</dbReference>
<organism evidence="2 3">
    <name type="scientific">Frateuria aurantia (strain ATCC 33424 / DSM 6220 / KCTC 2777 / LMG 1558 / NBRC 3245 / NCIMB 13370)</name>
    <name type="common">Acetobacter aurantius</name>
    <dbReference type="NCBI Taxonomy" id="767434"/>
    <lineage>
        <taxon>Bacteria</taxon>
        <taxon>Pseudomonadati</taxon>
        <taxon>Pseudomonadota</taxon>
        <taxon>Gammaproteobacteria</taxon>
        <taxon>Lysobacterales</taxon>
        <taxon>Rhodanobacteraceae</taxon>
        <taxon>Frateuria</taxon>
    </lineage>
</organism>
<dbReference type="InterPro" id="IPR027417">
    <property type="entry name" value="P-loop_NTPase"/>
</dbReference>
<proteinExistence type="predicted"/>
<dbReference type="InterPro" id="IPR017166">
    <property type="entry name" value="UCP037290"/>
</dbReference>
<dbReference type="PIRSF" id="PIRSF037290">
    <property type="entry name" value="UCP037290"/>
    <property type="match status" value="1"/>
</dbReference>
<dbReference type="Proteomes" id="UP000005234">
    <property type="component" value="Chromosome"/>
</dbReference>
<accession>H8L0Z8</accession>
<dbReference type="HOGENOM" id="CLU_064653_2_0_6"/>